<dbReference type="Gene3D" id="1.25.10.10">
    <property type="entry name" value="Leucine-rich Repeat Variant"/>
    <property type="match status" value="1"/>
</dbReference>
<dbReference type="InterPro" id="IPR016024">
    <property type="entry name" value="ARM-type_fold"/>
</dbReference>
<dbReference type="PANTHER" id="PTHR34258">
    <property type="entry name" value="ARMADILLO-LIKE HELICAL DOMAIN CONTAINING PROTEIN 1"/>
    <property type="match status" value="1"/>
</dbReference>
<dbReference type="SUPFAM" id="SSF48371">
    <property type="entry name" value="ARM repeat"/>
    <property type="match status" value="1"/>
</dbReference>
<dbReference type="OrthoDB" id="447503at2759"/>
<proteinExistence type="predicted"/>
<comment type="caution">
    <text evidence="1">The sequence shown here is derived from an EMBL/GenBank/DDBJ whole genome shotgun (WGS) entry which is preliminary data.</text>
</comment>
<gene>
    <name evidence="1" type="ORF">AK812_SmicGene27000</name>
</gene>
<dbReference type="PANTHER" id="PTHR34258:SF1">
    <property type="entry name" value="ARMADILLO-LIKE HELICAL DOMAIN CONTAINING PROTEIN 1"/>
    <property type="match status" value="1"/>
</dbReference>
<dbReference type="AlphaFoldDB" id="A0A1Q9D7X2"/>
<accession>A0A1Q9D7X2</accession>
<reference evidence="1 2" key="1">
    <citation type="submission" date="2016-02" db="EMBL/GenBank/DDBJ databases">
        <title>Genome analysis of coral dinoflagellate symbionts highlights evolutionary adaptations to a symbiotic lifestyle.</title>
        <authorList>
            <person name="Aranda M."/>
            <person name="Li Y."/>
            <person name="Liew Y.J."/>
            <person name="Baumgarten S."/>
            <person name="Simakov O."/>
            <person name="Wilson M."/>
            <person name="Piel J."/>
            <person name="Ashoor H."/>
            <person name="Bougouffa S."/>
            <person name="Bajic V.B."/>
            <person name="Ryu T."/>
            <person name="Ravasi T."/>
            <person name="Bayer T."/>
            <person name="Micklem G."/>
            <person name="Kim H."/>
            <person name="Bhak J."/>
            <person name="Lajeunesse T.C."/>
            <person name="Voolstra C.R."/>
        </authorList>
    </citation>
    <scope>NUCLEOTIDE SEQUENCE [LARGE SCALE GENOMIC DNA]</scope>
    <source>
        <strain evidence="1 2">CCMP2467</strain>
    </source>
</reference>
<keyword evidence="2" id="KW-1185">Reference proteome</keyword>
<evidence type="ECO:0000313" key="2">
    <source>
        <dbReference type="Proteomes" id="UP000186817"/>
    </source>
</evidence>
<name>A0A1Q9D7X2_SYMMI</name>
<dbReference type="InterPro" id="IPR041090">
    <property type="entry name" value="DUF5578"/>
</dbReference>
<sequence>MGRQRCGDSSHATTRALRPHLLAGSMQQPSAAVCKAHRRGEELVEVRPCASTERHAIHAWVARQNSMLACPETDQPRSLSTEPAAKLNANEHEMAPCGVADLTASVPSFPSGSCSDNLAWLDNIRNSAAIQIHQPHMARNPRTNPLSTVDGMMASEMWLQKHIQSFDTGNRRKRKQVLEDFLEYVKQSSLSGMEELFSKEAHRFLLRLTSWFSVTLPLLYALPLQLKVFLVFLEFREQSVVRAFFESGVVLSLMSTLVTDFDCTDEVRCLAVLVLHRLALHGRTCKEVLCSKGLIPHLTECILDGLKWETLKCAGLLLCELFRSNPKYQEDITKTFHSLLESHRRPLVQRVALSAFSALVEEEYAGPEWPDQLIPRLLSLMDGHDMRVCSDSYTFLCALVRSFNCDTKLWEFAREILDSYAQDVDAWAQLEVASERAARGMGPTASQRIADRLRTQAETEILRSPEGCNYTETARGEAAFVLKLSLVMFLTKRSPELCRDLVDRGLTETLLMCLLDIAHPLRQAAVLPEIHRLQLLSKRARQIVEGILVKRELLRAVTLDQFMAAGSHEDFARVRLRLRSLQRGQQK</sequence>
<organism evidence="1 2">
    <name type="scientific">Symbiodinium microadriaticum</name>
    <name type="common">Dinoflagellate</name>
    <name type="synonym">Zooxanthella microadriatica</name>
    <dbReference type="NCBI Taxonomy" id="2951"/>
    <lineage>
        <taxon>Eukaryota</taxon>
        <taxon>Sar</taxon>
        <taxon>Alveolata</taxon>
        <taxon>Dinophyceae</taxon>
        <taxon>Suessiales</taxon>
        <taxon>Symbiodiniaceae</taxon>
        <taxon>Symbiodinium</taxon>
    </lineage>
</organism>
<dbReference type="Proteomes" id="UP000186817">
    <property type="component" value="Unassembled WGS sequence"/>
</dbReference>
<protein>
    <submittedName>
        <fullName evidence="1">Uncharacterized protein</fullName>
    </submittedName>
</protein>
<dbReference type="Pfam" id="PF17741">
    <property type="entry name" value="DUF5578"/>
    <property type="match status" value="1"/>
</dbReference>
<dbReference type="InterPro" id="IPR011989">
    <property type="entry name" value="ARM-like"/>
</dbReference>
<evidence type="ECO:0000313" key="1">
    <source>
        <dbReference type="EMBL" id="OLP91313.1"/>
    </source>
</evidence>
<dbReference type="EMBL" id="LSRX01000671">
    <property type="protein sequence ID" value="OLP91313.1"/>
    <property type="molecule type" value="Genomic_DNA"/>
</dbReference>